<protein>
    <recommendedName>
        <fullName evidence="4">TonB-dependent receptor</fullName>
    </recommendedName>
</protein>
<dbReference type="PATRIC" id="fig|1321819.3.peg.256"/>
<feature type="chain" id="PRO_5004623786" description="TonB-dependent receptor" evidence="1">
    <location>
        <begin position="20"/>
        <end position="775"/>
    </location>
</feature>
<evidence type="ECO:0000313" key="3">
    <source>
        <dbReference type="Proteomes" id="UP000016496"/>
    </source>
</evidence>
<dbReference type="SUPFAM" id="SSF49464">
    <property type="entry name" value="Carboxypeptidase regulatory domain-like"/>
    <property type="match status" value="1"/>
</dbReference>
<accession>U2CE89</accession>
<dbReference type="RefSeq" id="WP_021646191.1">
    <property type="nucleotide sequence ID" value="NZ_KE993140.1"/>
</dbReference>
<reference evidence="2 3" key="1">
    <citation type="submission" date="2013-08" db="EMBL/GenBank/DDBJ databases">
        <authorList>
            <person name="Weinstock G."/>
            <person name="Sodergren E."/>
            <person name="Wylie T."/>
            <person name="Fulton L."/>
            <person name="Fulton R."/>
            <person name="Fronick C."/>
            <person name="O'Laughlin M."/>
            <person name="Godfrey J."/>
            <person name="Miner T."/>
            <person name="Herter B."/>
            <person name="Appelbaum E."/>
            <person name="Cordes M."/>
            <person name="Lek S."/>
            <person name="Wollam A."/>
            <person name="Pepin K.H."/>
            <person name="Palsikar V.B."/>
            <person name="Mitreva M."/>
            <person name="Wilson R.K."/>
        </authorList>
    </citation>
    <scope>NUCLEOTIDE SEQUENCE [LARGE SCALE GENOMIC DNA]</scope>
    <source>
        <strain evidence="2 3">F0041</strain>
    </source>
</reference>
<evidence type="ECO:0008006" key="4">
    <source>
        <dbReference type="Google" id="ProtNLM"/>
    </source>
</evidence>
<dbReference type="Proteomes" id="UP000016496">
    <property type="component" value="Unassembled WGS sequence"/>
</dbReference>
<dbReference type="AlphaFoldDB" id="U2CE89"/>
<proteinExistence type="predicted"/>
<evidence type="ECO:0000313" key="2">
    <source>
        <dbReference type="EMBL" id="ERI88804.1"/>
    </source>
</evidence>
<evidence type="ECO:0000256" key="1">
    <source>
        <dbReference type="SAM" id="SignalP"/>
    </source>
</evidence>
<comment type="caution">
    <text evidence="2">The sequence shown here is derived from an EMBL/GenBank/DDBJ whole genome shotgun (WGS) entry which is preliminary data.</text>
</comment>
<dbReference type="EMBL" id="AWSV01000021">
    <property type="protein sequence ID" value="ERI88804.1"/>
    <property type="molecule type" value="Genomic_DNA"/>
</dbReference>
<dbReference type="HOGENOM" id="CLU_016599_0_0_10"/>
<name>U2CE89_9BACE</name>
<sequence length="775" mass="87734">MKTLKTTLLLALFSLTVTAQDRQSTYTVKDASTSEPVSDCAVSYFDGSQNKYLVTSGDGKFMISGDKNVVVSLSHIGYETKAVQLREIKNNTIYLTAKYVQLGGVTVYSAYSPTNKGSSYKYNALQAGSSISVIGEPDILRHISSLPGVSQGIESSLGLFVRGGNNGSNGLYFNDVPMYVSSHLMGMFSVFPADMVNEATFYMGGLPALKGNQSSSLLDVSVKRQYGNKFNGKFTLSPYLSGLHTSVPLIKDKLSVQFSGRTSFAPYIVNLFNKTDEKMGIQVYDITSTVDYKVSDKHCFDGMFFATNDFFDYTQDGLKSAQNWRSVIGKLGWRSVWNERLNLYVWTYYTSVYSAQRDINFDDNNKNRKSQLGVSSELDEWALNAKLNYSVNDKLLINGGATLQKQTFKPGNEKYVVSQSDINHTETLPNNLLSFFGETVYNPNKFINLRLGYRHTFQKTETDNYSNFDVHFLNHLFLTDNWGVELTFDRLNQYYHILEGLPTGWSMNIMTPGSKEFPAELTHQYYFGFFWKKDLNKTKLNLSLGGYYRNMQNIVTYKNAINAFGFNSKSWKEEIDLGKGKSYGLEMSGSLQGGRFGSTLAYTLSKTDRTFPNVNNGVSFPFKFDRRHILNLQTKFTVSKCKNSKGKDIEHFINSVLAYSSGNRTTLAIGSYPGEAPPYWGQLMAGQNFPADFYNNIYDRQLMSSKNGFTMKAYFRIDLAYTLKRVGAKTTNEFSFSVFNILNRHNPYTYFRENNEWKQLSIVPIMPSVRWAVSW</sequence>
<dbReference type="InterPro" id="IPR008969">
    <property type="entry name" value="CarboxyPept-like_regulatory"/>
</dbReference>
<dbReference type="OrthoDB" id="9804995at2"/>
<gene>
    <name evidence="2" type="ORF">HMPREF1981_00271</name>
</gene>
<keyword evidence="1" id="KW-0732">Signal</keyword>
<feature type="signal peptide" evidence="1">
    <location>
        <begin position="1"/>
        <end position="19"/>
    </location>
</feature>
<organism evidence="2 3">
    <name type="scientific">Bacteroides pyogenes F0041</name>
    <dbReference type="NCBI Taxonomy" id="1321819"/>
    <lineage>
        <taxon>Bacteria</taxon>
        <taxon>Pseudomonadati</taxon>
        <taxon>Bacteroidota</taxon>
        <taxon>Bacteroidia</taxon>
        <taxon>Bacteroidales</taxon>
        <taxon>Bacteroidaceae</taxon>
        <taxon>Bacteroides</taxon>
    </lineage>
</organism>
<dbReference type="SUPFAM" id="SSF56935">
    <property type="entry name" value="Porins"/>
    <property type="match status" value="1"/>
</dbReference>